<dbReference type="Pfam" id="PF00482">
    <property type="entry name" value="T2SSF"/>
    <property type="match status" value="1"/>
</dbReference>
<dbReference type="AlphaFoldDB" id="A0A7Y7IWH5"/>
<feature type="transmembrane region" description="Helical" evidence="6">
    <location>
        <begin position="138"/>
        <end position="156"/>
    </location>
</feature>
<dbReference type="PANTHER" id="PTHR35007:SF2">
    <property type="entry name" value="PILUS ASSEMBLE PROTEIN"/>
    <property type="match status" value="1"/>
</dbReference>
<evidence type="ECO:0000313" key="9">
    <source>
        <dbReference type="Proteomes" id="UP000534870"/>
    </source>
</evidence>
<organism evidence="8 9">
    <name type="scientific">Nguyenibacter vanlangensis</name>
    <dbReference type="NCBI Taxonomy" id="1216886"/>
    <lineage>
        <taxon>Bacteria</taxon>
        <taxon>Pseudomonadati</taxon>
        <taxon>Pseudomonadota</taxon>
        <taxon>Alphaproteobacteria</taxon>
        <taxon>Acetobacterales</taxon>
        <taxon>Acetobacteraceae</taxon>
        <taxon>Nguyenibacter</taxon>
    </lineage>
</organism>
<gene>
    <name evidence="8" type="ORF">HUK84_08180</name>
</gene>
<sequence length="320" mass="33783">MNRPLLFALAGLMAAMLPCLAAAAHLLAQRRRLRARMRGLRDPRGGKAGARTGADGIREFRASSVRLVSAIGQVIVKRGLLSTGTLDELRETLTSTGAQGANAVSLFIGAKILLAIGLPLVGFLFLPRLAGMPALFRHVLPAALAIAGLLTPDYILRARRNAYLKQLEAGLPDALDVMVICTQAGVGLGAAIVQVSVELEHANAAVAAEFARTANELSVIADTRVVLGNLGARSGVDGLRRLATTLLQTQQYGTPITDALRGLSAELRHEMLTRYEAGAARLGVLLTLPTLFFIMPCVFLVAGGPAGIQVARSFHHHGRS</sequence>
<keyword evidence="2" id="KW-1003">Cell membrane</keyword>
<accession>A0A7Y7IWH5</accession>
<feature type="transmembrane region" description="Helical" evidence="6">
    <location>
        <begin position="6"/>
        <end position="28"/>
    </location>
</feature>
<feature type="domain" description="Type II secretion system protein GspF" evidence="7">
    <location>
        <begin position="175"/>
        <end position="301"/>
    </location>
</feature>
<evidence type="ECO:0000256" key="4">
    <source>
        <dbReference type="ARBA" id="ARBA00022989"/>
    </source>
</evidence>
<dbReference type="GO" id="GO:0005886">
    <property type="term" value="C:plasma membrane"/>
    <property type="evidence" value="ECO:0007669"/>
    <property type="project" value="UniProtKB-SubCell"/>
</dbReference>
<name>A0A7Y7IWH5_9PROT</name>
<dbReference type="Proteomes" id="UP000534870">
    <property type="component" value="Unassembled WGS sequence"/>
</dbReference>
<keyword evidence="4 6" id="KW-1133">Transmembrane helix</keyword>
<evidence type="ECO:0000256" key="3">
    <source>
        <dbReference type="ARBA" id="ARBA00022692"/>
    </source>
</evidence>
<comment type="subcellular location">
    <subcellularLocation>
        <location evidence="1">Cell membrane</location>
        <topology evidence="1">Multi-pass membrane protein</topology>
    </subcellularLocation>
</comment>
<evidence type="ECO:0000313" key="8">
    <source>
        <dbReference type="EMBL" id="NVN11116.1"/>
    </source>
</evidence>
<keyword evidence="3 6" id="KW-0812">Transmembrane</keyword>
<comment type="caution">
    <text evidence="8">The sequence shown here is derived from an EMBL/GenBank/DDBJ whole genome shotgun (WGS) entry which is preliminary data.</text>
</comment>
<keyword evidence="5 6" id="KW-0472">Membrane</keyword>
<protein>
    <submittedName>
        <fullName evidence="8">Type II secretion system F family protein</fullName>
    </submittedName>
</protein>
<evidence type="ECO:0000256" key="2">
    <source>
        <dbReference type="ARBA" id="ARBA00022475"/>
    </source>
</evidence>
<reference evidence="8 9" key="1">
    <citation type="submission" date="2020-06" db="EMBL/GenBank/DDBJ databases">
        <title>Description of novel acetic acid bacteria.</title>
        <authorList>
            <person name="Sombolestani A."/>
        </authorList>
    </citation>
    <scope>NUCLEOTIDE SEQUENCE [LARGE SCALE GENOMIC DNA]</scope>
    <source>
        <strain evidence="8 9">LMG 31431</strain>
    </source>
</reference>
<evidence type="ECO:0000256" key="5">
    <source>
        <dbReference type="ARBA" id="ARBA00023136"/>
    </source>
</evidence>
<dbReference type="EMBL" id="JABXXP010000118">
    <property type="protein sequence ID" value="NVN11116.1"/>
    <property type="molecule type" value="Genomic_DNA"/>
</dbReference>
<dbReference type="PANTHER" id="PTHR35007">
    <property type="entry name" value="INTEGRAL MEMBRANE PROTEIN-RELATED"/>
    <property type="match status" value="1"/>
</dbReference>
<evidence type="ECO:0000259" key="7">
    <source>
        <dbReference type="Pfam" id="PF00482"/>
    </source>
</evidence>
<feature type="transmembrane region" description="Helical" evidence="6">
    <location>
        <begin position="278"/>
        <end position="302"/>
    </location>
</feature>
<evidence type="ECO:0000256" key="6">
    <source>
        <dbReference type="SAM" id="Phobius"/>
    </source>
</evidence>
<dbReference type="RefSeq" id="WP_176639856.1">
    <property type="nucleotide sequence ID" value="NZ_JABXXP010000118.1"/>
</dbReference>
<proteinExistence type="predicted"/>
<evidence type="ECO:0000256" key="1">
    <source>
        <dbReference type="ARBA" id="ARBA00004651"/>
    </source>
</evidence>
<feature type="transmembrane region" description="Helical" evidence="6">
    <location>
        <begin position="103"/>
        <end position="126"/>
    </location>
</feature>
<dbReference type="InterPro" id="IPR018076">
    <property type="entry name" value="T2SS_GspF_dom"/>
</dbReference>